<evidence type="ECO:0000256" key="1">
    <source>
        <dbReference type="ARBA" id="ARBA00007074"/>
    </source>
</evidence>
<dbReference type="Gene3D" id="3.90.1720.10">
    <property type="entry name" value="endopeptidase domain like (from Nostoc punctiforme)"/>
    <property type="match status" value="1"/>
</dbReference>
<keyword evidence="2" id="KW-0645">Protease</keyword>
<dbReference type="InterPro" id="IPR038765">
    <property type="entry name" value="Papain-like_cys_pep_sf"/>
</dbReference>
<evidence type="ECO:0000256" key="3">
    <source>
        <dbReference type="ARBA" id="ARBA00022801"/>
    </source>
</evidence>
<dbReference type="PROSITE" id="PS51935">
    <property type="entry name" value="NLPC_P60"/>
    <property type="match status" value="1"/>
</dbReference>
<sequence>MAAATTGLAVKVAKSGLIRKIVRVGLTIYLVGFMALIAFAVTVLGGSMESEGVTETATGARVPVEFVPTVVAAADECNEVDAPTIAAVIHVASGWDPEFQDVGQDRVGLGAYTAQDWTRLNGRTAESRREATTSITTVAVELCGLDNILSVVEPDPVARARMTIAARMYGVAAVQDARGVPQVDGALEYVNAVEEARTSLALQFGGGVESSELGARIVAQARSAVGTPYIWAGGTPSGPSAPNGGTKGFDCSGLVMWAVYNASDGKIALPHLAKSQGGLGQAVLTARGNQADLSLMSPGDVIAFKLSNRVGMAPTDYDHVGIYIGGGRMIHAPKPGSYVSEADLSSSYWATTMWTVRRMG</sequence>
<dbReference type="Pfam" id="PF00877">
    <property type="entry name" value="NLPC_P60"/>
    <property type="match status" value="1"/>
</dbReference>
<keyword evidence="8" id="KW-1185">Reference proteome</keyword>
<dbReference type="GO" id="GO:0008234">
    <property type="term" value="F:cysteine-type peptidase activity"/>
    <property type="evidence" value="ECO:0007669"/>
    <property type="project" value="UniProtKB-KW"/>
</dbReference>
<feature type="transmembrane region" description="Helical" evidence="5">
    <location>
        <begin position="21"/>
        <end position="44"/>
    </location>
</feature>
<dbReference type="InterPro" id="IPR023346">
    <property type="entry name" value="Lysozyme-like_dom_sf"/>
</dbReference>
<reference evidence="7 8" key="1">
    <citation type="submission" date="2020-04" db="EMBL/GenBank/DDBJ databases">
        <title>MicrobeNet Type strains.</title>
        <authorList>
            <person name="Nicholson A.C."/>
        </authorList>
    </citation>
    <scope>NUCLEOTIDE SEQUENCE [LARGE SCALE GENOMIC DNA]</scope>
    <source>
        <strain evidence="7 8">ATCC BAA-789</strain>
    </source>
</reference>
<dbReference type="PANTHER" id="PTHR47053:SF1">
    <property type="entry name" value="MUREIN DD-ENDOPEPTIDASE MEPH-RELATED"/>
    <property type="match status" value="1"/>
</dbReference>
<gene>
    <name evidence="7" type="ORF">HF995_13415</name>
</gene>
<comment type="caution">
    <text evidence="7">The sequence shown here is derived from an EMBL/GenBank/DDBJ whole genome shotgun (WGS) entry which is preliminary data.</text>
</comment>
<keyword evidence="4" id="KW-0788">Thiol protease</keyword>
<dbReference type="InterPro" id="IPR000064">
    <property type="entry name" value="NLP_P60_dom"/>
</dbReference>
<dbReference type="PANTHER" id="PTHR47053">
    <property type="entry name" value="MUREIN DD-ENDOPEPTIDASE MEPH-RELATED"/>
    <property type="match status" value="1"/>
</dbReference>
<evidence type="ECO:0000259" key="6">
    <source>
        <dbReference type="PROSITE" id="PS51935"/>
    </source>
</evidence>
<dbReference type="SUPFAM" id="SSF53955">
    <property type="entry name" value="Lysozyme-like"/>
    <property type="match status" value="1"/>
</dbReference>
<protein>
    <submittedName>
        <fullName evidence="7">C40 family peptidase</fullName>
    </submittedName>
</protein>
<dbReference type="SUPFAM" id="SSF54001">
    <property type="entry name" value="Cysteine proteinases"/>
    <property type="match status" value="1"/>
</dbReference>
<keyword evidence="3" id="KW-0378">Hydrolase</keyword>
<keyword evidence="5" id="KW-0812">Transmembrane</keyword>
<keyword evidence="5" id="KW-0472">Membrane</keyword>
<evidence type="ECO:0000256" key="4">
    <source>
        <dbReference type="ARBA" id="ARBA00022807"/>
    </source>
</evidence>
<proteinExistence type="inferred from homology"/>
<dbReference type="EMBL" id="JAAXOW010000007">
    <property type="protein sequence ID" value="NKX94255.1"/>
    <property type="molecule type" value="Genomic_DNA"/>
</dbReference>
<evidence type="ECO:0000313" key="8">
    <source>
        <dbReference type="Proteomes" id="UP000774283"/>
    </source>
</evidence>
<comment type="similarity">
    <text evidence="1">Belongs to the peptidase C40 family.</text>
</comment>
<evidence type="ECO:0000256" key="2">
    <source>
        <dbReference type="ARBA" id="ARBA00022670"/>
    </source>
</evidence>
<evidence type="ECO:0000313" key="7">
    <source>
        <dbReference type="EMBL" id="NKX94255.1"/>
    </source>
</evidence>
<dbReference type="AlphaFoldDB" id="A0A9X5FDF3"/>
<name>A0A9X5FDF3_9MICO</name>
<dbReference type="InterPro" id="IPR051202">
    <property type="entry name" value="Peptidase_C40"/>
</dbReference>
<organism evidence="7 8">
    <name type="scientific">Sanguibacter hominis ATCC BAA-789</name>
    <dbReference type="NCBI Taxonomy" id="1312740"/>
    <lineage>
        <taxon>Bacteria</taxon>
        <taxon>Bacillati</taxon>
        <taxon>Actinomycetota</taxon>
        <taxon>Actinomycetes</taxon>
        <taxon>Micrococcales</taxon>
        <taxon>Sanguibacteraceae</taxon>
        <taxon>Sanguibacter</taxon>
    </lineage>
</organism>
<feature type="domain" description="NlpC/P60" evidence="6">
    <location>
        <begin position="211"/>
        <end position="360"/>
    </location>
</feature>
<dbReference type="Proteomes" id="UP000774283">
    <property type="component" value="Unassembled WGS sequence"/>
</dbReference>
<dbReference type="RefSeq" id="WP_168448329.1">
    <property type="nucleotide sequence ID" value="NZ_JAAXOW010000007.1"/>
</dbReference>
<evidence type="ECO:0000256" key="5">
    <source>
        <dbReference type="SAM" id="Phobius"/>
    </source>
</evidence>
<keyword evidence="5" id="KW-1133">Transmembrane helix</keyword>
<dbReference type="GO" id="GO:0006508">
    <property type="term" value="P:proteolysis"/>
    <property type="evidence" value="ECO:0007669"/>
    <property type="project" value="UniProtKB-KW"/>
</dbReference>
<accession>A0A9X5FDF3</accession>